<accession>A0ACB9KX93</accession>
<gene>
    <name evidence="1" type="ORF">L6164_035009</name>
</gene>
<organism evidence="1 2">
    <name type="scientific">Bauhinia variegata</name>
    <name type="common">Purple orchid tree</name>
    <name type="synonym">Phanera variegata</name>
    <dbReference type="NCBI Taxonomy" id="167791"/>
    <lineage>
        <taxon>Eukaryota</taxon>
        <taxon>Viridiplantae</taxon>
        <taxon>Streptophyta</taxon>
        <taxon>Embryophyta</taxon>
        <taxon>Tracheophyta</taxon>
        <taxon>Spermatophyta</taxon>
        <taxon>Magnoliopsida</taxon>
        <taxon>eudicotyledons</taxon>
        <taxon>Gunneridae</taxon>
        <taxon>Pentapetalae</taxon>
        <taxon>rosids</taxon>
        <taxon>fabids</taxon>
        <taxon>Fabales</taxon>
        <taxon>Fabaceae</taxon>
        <taxon>Cercidoideae</taxon>
        <taxon>Cercideae</taxon>
        <taxon>Bauhiniinae</taxon>
        <taxon>Bauhinia</taxon>
    </lineage>
</organism>
<dbReference type="Proteomes" id="UP000828941">
    <property type="component" value="Chromosome 13"/>
</dbReference>
<reference evidence="1 2" key="1">
    <citation type="journal article" date="2022" name="DNA Res.">
        <title>Chromosomal-level genome assembly of the orchid tree Bauhinia variegata (Leguminosae; Cercidoideae) supports the allotetraploid origin hypothesis of Bauhinia.</title>
        <authorList>
            <person name="Zhong Y."/>
            <person name="Chen Y."/>
            <person name="Zheng D."/>
            <person name="Pang J."/>
            <person name="Liu Y."/>
            <person name="Luo S."/>
            <person name="Meng S."/>
            <person name="Qian L."/>
            <person name="Wei D."/>
            <person name="Dai S."/>
            <person name="Zhou R."/>
        </authorList>
    </citation>
    <scope>NUCLEOTIDE SEQUENCE [LARGE SCALE GENOMIC DNA]</scope>
    <source>
        <strain evidence="1">BV-YZ2020</strain>
    </source>
</reference>
<proteinExistence type="predicted"/>
<evidence type="ECO:0000313" key="2">
    <source>
        <dbReference type="Proteomes" id="UP000828941"/>
    </source>
</evidence>
<comment type="caution">
    <text evidence="1">The sequence shown here is derived from an EMBL/GenBank/DDBJ whole genome shotgun (WGS) entry which is preliminary data.</text>
</comment>
<dbReference type="EMBL" id="CM039438">
    <property type="protein sequence ID" value="KAI4301762.1"/>
    <property type="molecule type" value="Genomic_DNA"/>
</dbReference>
<protein>
    <submittedName>
        <fullName evidence="1">Uncharacterized protein</fullName>
    </submittedName>
</protein>
<name>A0ACB9KX93_BAUVA</name>
<keyword evidence="2" id="KW-1185">Reference proteome</keyword>
<evidence type="ECO:0000313" key="1">
    <source>
        <dbReference type="EMBL" id="KAI4301762.1"/>
    </source>
</evidence>
<sequence length="139" mass="15788">MVAGSISFPEGSRSRDDGKTIGSSKRGVGRLVLVADHMPIVVPVCSYWDARNYANRSQLSQNWQDCYSCRSSLKNGDRLHELKVQVENLAIEQERHLRNRSTQSTESAYGILHQVDWELFGPDVCGKRFQRETRSTNCL</sequence>